<accession>A0A0E3M566</accession>
<evidence type="ECO:0000313" key="2">
    <source>
        <dbReference type="Proteomes" id="UP000033115"/>
    </source>
</evidence>
<proteinExistence type="predicted"/>
<reference evidence="1 2" key="1">
    <citation type="journal article" date="2015" name="J. Biotechnol.">
        <title>Complete genome sequence of a malodorant-producing acetogen, Clostridium scatologenes ATCC 25775(T).</title>
        <authorList>
            <person name="Zhu Z."/>
            <person name="Guo T."/>
            <person name="Zheng H."/>
            <person name="Song T."/>
            <person name="Ouyang P."/>
            <person name="Xie J."/>
        </authorList>
    </citation>
    <scope>NUCLEOTIDE SEQUENCE [LARGE SCALE GENOMIC DNA]</scope>
    <source>
        <strain evidence="1 2">ATCC 25775</strain>
    </source>
</reference>
<keyword evidence="2" id="KW-1185">Reference proteome</keyword>
<gene>
    <name evidence="1" type="ORF">CSCA_0697</name>
</gene>
<name>A0A0E3M566_CLOSL</name>
<dbReference type="EMBL" id="CP009933">
    <property type="protein sequence ID" value="AKA67822.1"/>
    <property type="molecule type" value="Genomic_DNA"/>
</dbReference>
<dbReference type="Proteomes" id="UP000033115">
    <property type="component" value="Chromosome"/>
</dbReference>
<dbReference type="HOGENOM" id="CLU_3287595_0_0_9"/>
<dbReference type="AlphaFoldDB" id="A0A0E3M566"/>
<evidence type="ECO:0000313" key="1">
    <source>
        <dbReference type="EMBL" id="AKA67822.1"/>
    </source>
</evidence>
<protein>
    <submittedName>
        <fullName evidence="1">Uncharacterized protein</fullName>
    </submittedName>
</protein>
<organism evidence="1 2">
    <name type="scientific">Clostridium scatologenes</name>
    <dbReference type="NCBI Taxonomy" id="1548"/>
    <lineage>
        <taxon>Bacteria</taxon>
        <taxon>Bacillati</taxon>
        <taxon>Bacillota</taxon>
        <taxon>Clostridia</taxon>
        <taxon>Eubacteriales</taxon>
        <taxon>Clostridiaceae</taxon>
        <taxon>Clostridium</taxon>
    </lineage>
</organism>
<dbReference type="KEGG" id="csq:CSCA_0697"/>
<sequence length="40" mass="4766">MSFHDLNTSYVKVQPKDKFKEYMLSKNLNTSYVKVQQVLI</sequence>